<keyword evidence="2" id="KW-1185">Reference proteome</keyword>
<evidence type="ECO:0000313" key="2">
    <source>
        <dbReference type="Proteomes" id="UP000009027"/>
    </source>
</evidence>
<dbReference type="VEuPathDB" id="TriTrypDB:TvY486_0028460"/>
<dbReference type="EMBL" id="CAEX01004797">
    <property type="protein sequence ID" value="CCD20079.1"/>
    <property type="molecule type" value="Genomic_DNA"/>
</dbReference>
<name>F9WR95_TRYVY</name>
<organism evidence="1 2">
    <name type="scientific">Trypanosoma vivax (strain Y486)</name>
    <dbReference type="NCBI Taxonomy" id="1055687"/>
    <lineage>
        <taxon>Eukaryota</taxon>
        <taxon>Discoba</taxon>
        <taxon>Euglenozoa</taxon>
        <taxon>Kinetoplastea</taxon>
        <taxon>Metakinetoplastina</taxon>
        <taxon>Trypanosomatida</taxon>
        <taxon>Trypanosomatidae</taxon>
        <taxon>Trypanosoma</taxon>
        <taxon>Duttonella</taxon>
    </lineage>
</organism>
<sequence>MNPATASAMPRNTQHTGKRMGTACTCAGLSRMVSTTFLFIGEFALKASHSVVKLKLMAVVVKKKAALAAASRTAMNVRVERSKGAPAVSGHYIAKCQSAVQEAEGVNKTAMTIARSRFDGGNQRKKKVKRLLENFAVRKSIRSVITMPLDVCVLKLTQISLLWPSEETKQMLRNRSSEKARIAIKNVSTGTKVKLMKHLGMEVLPPADVMLLSSVAVKGIIELEKLVTTVLGGAIRKLVHVYDSLCNAGRLLTALPFLMNSPKKGALHYSTTVERVSKKANENGRSTGQYTGAPGTILPALSIGITIRALGHGRELMNRDAKSGLTNAASMPVTTNKC</sequence>
<protein>
    <submittedName>
        <fullName evidence="1">Uncharacterized protein</fullName>
    </submittedName>
</protein>
<accession>F9WR95</accession>
<evidence type="ECO:0000313" key="1">
    <source>
        <dbReference type="EMBL" id="CCD20079.1"/>
    </source>
</evidence>
<reference evidence="1 2" key="1">
    <citation type="journal article" date="2012" name="Proc. Natl. Acad. Sci. U.S.A.">
        <title>Antigenic diversity is generated by distinct evolutionary mechanisms in African trypanosome species.</title>
        <authorList>
            <person name="Jackson A.P."/>
            <person name="Berry A."/>
            <person name="Aslett M."/>
            <person name="Allison H.C."/>
            <person name="Burton P."/>
            <person name="Vavrova-Anderson J."/>
            <person name="Brown R."/>
            <person name="Browne H."/>
            <person name="Corton N."/>
            <person name="Hauser H."/>
            <person name="Gamble J."/>
            <person name="Gilderthorp R."/>
            <person name="Marcello L."/>
            <person name="McQuillan J."/>
            <person name="Otto T.D."/>
            <person name="Quail M.A."/>
            <person name="Sanders M.J."/>
            <person name="van Tonder A."/>
            <person name="Ginger M.L."/>
            <person name="Field M.C."/>
            <person name="Barry J.D."/>
            <person name="Hertz-Fowler C."/>
            <person name="Berriman M."/>
        </authorList>
    </citation>
    <scope>NUCLEOTIDE SEQUENCE</scope>
    <source>
        <strain evidence="1 2">Y486</strain>
    </source>
</reference>
<gene>
    <name evidence="1" type="ORF">TvY486_0028460</name>
</gene>
<dbReference type="Proteomes" id="UP000009027">
    <property type="component" value="Unassembled WGS sequence"/>
</dbReference>
<proteinExistence type="predicted"/>
<dbReference type="AlphaFoldDB" id="F9WR95"/>